<dbReference type="GO" id="GO:0004467">
    <property type="term" value="F:long-chain fatty acid-CoA ligase activity"/>
    <property type="evidence" value="ECO:0007669"/>
    <property type="project" value="TreeGrafter"/>
</dbReference>
<reference evidence="4" key="1">
    <citation type="journal article" date="2015" name="Nature">
        <title>Complex archaea that bridge the gap between prokaryotes and eukaryotes.</title>
        <authorList>
            <person name="Spang A."/>
            <person name="Saw J.H."/>
            <person name="Jorgensen S.L."/>
            <person name="Zaremba-Niedzwiedzka K."/>
            <person name="Martijn J."/>
            <person name="Lind A.E."/>
            <person name="van Eijk R."/>
            <person name="Schleper C."/>
            <person name="Guy L."/>
            <person name="Ettema T.J."/>
        </authorList>
    </citation>
    <scope>NUCLEOTIDE SEQUENCE</scope>
</reference>
<dbReference type="AlphaFoldDB" id="A0A0F8Z5A2"/>
<keyword evidence="1" id="KW-0547">Nucleotide-binding</keyword>
<accession>A0A0F8Z5A2</accession>
<dbReference type="InterPro" id="IPR042099">
    <property type="entry name" value="ANL_N_sf"/>
</dbReference>
<name>A0A0F8Z5A2_9ZZZZ</name>
<evidence type="ECO:0000256" key="2">
    <source>
        <dbReference type="ARBA" id="ARBA00022840"/>
    </source>
</evidence>
<feature type="non-terminal residue" evidence="4">
    <location>
        <position position="362"/>
    </location>
</feature>
<comment type="caution">
    <text evidence="4">The sequence shown here is derived from an EMBL/GenBank/DDBJ whole genome shotgun (WGS) entry which is preliminary data.</text>
</comment>
<proteinExistence type="predicted"/>
<dbReference type="PANTHER" id="PTHR43272">
    <property type="entry name" value="LONG-CHAIN-FATTY-ACID--COA LIGASE"/>
    <property type="match status" value="1"/>
</dbReference>
<dbReference type="EMBL" id="LAZR01062410">
    <property type="protein sequence ID" value="KKK61574.1"/>
    <property type="molecule type" value="Genomic_DNA"/>
</dbReference>
<evidence type="ECO:0000256" key="1">
    <source>
        <dbReference type="ARBA" id="ARBA00022741"/>
    </source>
</evidence>
<evidence type="ECO:0000259" key="3">
    <source>
        <dbReference type="Pfam" id="PF00501"/>
    </source>
</evidence>
<dbReference type="PROSITE" id="PS00455">
    <property type="entry name" value="AMP_BINDING"/>
    <property type="match status" value="1"/>
</dbReference>
<sequence length="362" mass="39125">LALMLTNRPEFHIADSAAVSLGVIPFSVYETLSPAQIAHELQDAGARVIVTEPDFLEPISKATAELPGATQLIVVGANRQEEGITPFEDLLATEQDAAALKRARAAIRPDDLVTLIYTSGTTGPPKGVEITHANIMSTVAIFDSVVSLPEHARVISFLPMAHVAGRVGGHYFPGALGHTITCCPEPRQVISYLPEVKPSYFFTVPRIWEKLKAGIEAMVESEQDKNRKQAIRWALDTGHTKAELERAGEPIPGELAEEYRRADELVLSKLRAQLGLDEVVLAMTGAAPTPSTVLEFMHAIGLPLYEIWGLSESCGTGAGNRPGVAYRADRDGAAQDGGAGDRYRLRYRRVNVNADADLALDQ</sequence>
<feature type="non-terminal residue" evidence="4">
    <location>
        <position position="1"/>
    </location>
</feature>
<feature type="domain" description="AMP-dependent synthetase/ligase" evidence="3">
    <location>
        <begin position="2"/>
        <end position="318"/>
    </location>
</feature>
<organism evidence="4">
    <name type="scientific">marine sediment metagenome</name>
    <dbReference type="NCBI Taxonomy" id="412755"/>
    <lineage>
        <taxon>unclassified sequences</taxon>
        <taxon>metagenomes</taxon>
        <taxon>ecological metagenomes</taxon>
    </lineage>
</organism>
<dbReference type="Gene3D" id="3.40.50.12780">
    <property type="entry name" value="N-terminal domain of ligase-like"/>
    <property type="match status" value="1"/>
</dbReference>
<dbReference type="Pfam" id="PF00501">
    <property type="entry name" value="AMP-binding"/>
    <property type="match status" value="1"/>
</dbReference>
<keyword evidence="2" id="KW-0067">ATP-binding</keyword>
<evidence type="ECO:0000313" key="4">
    <source>
        <dbReference type="EMBL" id="KKK61574.1"/>
    </source>
</evidence>
<protein>
    <recommendedName>
        <fullName evidence="3">AMP-dependent synthetase/ligase domain-containing protein</fullName>
    </recommendedName>
</protein>
<dbReference type="InterPro" id="IPR000873">
    <property type="entry name" value="AMP-dep_synth/lig_dom"/>
</dbReference>
<dbReference type="PANTHER" id="PTHR43272:SF33">
    <property type="entry name" value="AMP-BINDING DOMAIN-CONTAINING PROTEIN-RELATED"/>
    <property type="match status" value="1"/>
</dbReference>
<dbReference type="SUPFAM" id="SSF56801">
    <property type="entry name" value="Acetyl-CoA synthetase-like"/>
    <property type="match status" value="1"/>
</dbReference>
<dbReference type="GO" id="GO:0016020">
    <property type="term" value="C:membrane"/>
    <property type="evidence" value="ECO:0007669"/>
    <property type="project" value="TreeGrafter"/>
</dbReference>
<dbReference type="InterPro" id="IPR020845">
    <property type="entry name" value="AMP-binding_CS"/>
</dbReference>
<gene>
    <name evidence="4" type="ORF">LCGC14_3012970</name>
</gene>
<dbReference type="GO" id="GO:0005524">
    <property type="term" value="F:ATP binding"/>
    <property type="evidence" value="ECO:0007669"/>
    <property type="project" value="UniProtKB-KW"/>
</dbReference>